<organism evidence="1 2">
    <name type="scientific">Oleomonas cavernae</name>
    <dbReference type="NCBI Taxonomy" id="2320859"/>
    <lineage>
        <taxon>Bacteria</taxon>
        <taxon>Pseudomonadati</taxon>
        <taxon>Pseudomonadota</taxon>
        <taxon>Alphaproteobacteria</taxon>
        <taxon>Acetobacterales</taxon>
        <taxon>Acetobacteraceae</taxon>
        <taxon>Oleomonas</taxon>
    </lineage>
</organism>
<evidence type="ECO:0008006" key="3">
    <source>
        <dbReference type="Google" id="ProtNLM"/>
    </source>
</evidence>
<dbReference type="AlphaFoldDB" id="A0A418VTH0"/>
<sequence length="71" mass="8169">MVLGRAERARFNALPQQGPRREEWLMGRLAAKDAVRDWYRLRTGTELTPADVEIDSDEHGGRWCAAPCCRR</sequence>
<accession>A0A418VTH0</accession>
<dbReference type="SUPFAM" id="SSF56214">
    <property type="entry name" value="4'-phosphopantetheinyl transferase"/>
    <property type="match status" value="1"/>
</dbReference>
<gene>
    <name evidence="1" type="ORF">D3874_27610</name>
</gene>
<reference evidence="1 2" key="1">
    <citation type="submission" date="2018-09" db="EMBL/GenBank/DDBJ databases">
        <authorList>
            <person name="Zhu H."/>
        </authorList>
    </citation>
    <scope>NUCLEOTIDE SEQUENCE [LARGE SCALE GENOMIC DNA]</scope>
    <source>
        <strain evidence="1 2">K1W22B-8</strain>
    </source>
</reference>
<dbReference type="GO" id="GO:0008897">
    <property type="term" value="F:holo-[acyl-carrier-protein] synthase activity"/>
    <property type="evidence" value="ECO:0007669"/>
    <property type="project" value="InterPro"/>
</dbReference>
<dbReference type="InterPro" id="IPR037143">
    <property type="entry name" value="4-PPantetheinyl_Trfase_dom_sf"/>
</dbReference>
<keyword evidence="2" id="KW-1185">Reference proteome</keyword>
<dbReference type="GO" id="GO:0000287">
    <property type="term" value="F:magnesium ion binding"/>
    <property type="evidence" value="ECO:0007669"/>
    <property type="project" value="InterPro"/>
</dbReference>
<dbReference type="Gene3D" id="3.90.470.20">
    <property type="entry name" value="4'-phosphopantetheinyl transferase domain"/>
    <property type="match status" value="1"/>
</dbReference>
<comment type="caution">
    <text evidence="1">The sequence shown here is derived from an EMBL/GenBank/DDBJ whole genome shotgun (WGS) entry which is preliminary data.</text>
</comment>
<dbReference type="Proteomes" id="UP000284605">
    <property type="component" value="Unassembled WGS sequence"/>
</dbReference>
<dbReference type="EMBL" id="QYUK01000021">
    <property type="protein sequence ID" value="RJF80239.1"/>
    <property type="molecule type" value="Genomic_DNA"/>
</dbReference>
<proteinExistence type="predicted"/>
<evidence type="ECO:0000313" key="2">
    <source>
        <dbReference type="Proteomes" id="UP000284605"/>
    </source>
</evidence>
<name>A0A418VTH0_9PROT</name>
<protein>
    <recommendedName>
        <fullName evidence="3">4'-phosphopantetheinyl transferase superfamily protein</fullName>
    </recommendedName>
</protein>
<feature type="non-terminal residue" evidence="1">
    <location>
        <position position="71"/>
    </location>
</feature>
<evidence type="ECO:0000313" key="1">
    <source>
        <dbReference type="EMBL" id="RJF80239.1"/>
    </source>
</evidence>